<dbReference type="OrthoDB" id="6193532at2"/>
<dbReference type="EMBL" id="JQSG02000002">
    <property type="protein sequence ID" value="OBS10224.1"/>
    <property type="molecule type" value="Genomic_DNA"/>
</dbReference>
<name>A0A1A6C6N6_9GAMM</name>
<dbReference type="AlphaFoldDB" id="A0A1A6C6N6"/>
<dbReference type="InterPro" id="IPR009499">
    <property type="entry name" value="AllG-like"/>
</dbReference>
<reference evidence="1 2" key="1">
    <citation type="journal article" date="2014" name="Genome Announc.">
        <title>Draft Genome Sequence of the Iron-Oxidizing, Acidophilic, and Halotolerant 'Thiobacillus prosperus' Type Strain DSM 5130.</title>
        <authorList>
            <person name="Ossandon F.J."/>
            <person name="Cardenas J.P."/>
            <person name="Corbett M."/>
            <person name="Quatrini R."/>
            <person name="Holmes D.S."/>
            <person name="Watkin E."/>
        </authorList>
    </citation>
    <scope>NUCLEOTIDE SEQUENCE [LARGE SCALE GENOMIC DNA]</scope>
    <source>
        <strain evidence="1 2">DSM 5130</strain>
    </source>
</reference>
<organism evidence="1 2">
    <name type="scientific">Acidihalobacter prosperus</name>
    <dbReference type="NCBI Taxonomy" id="160660"/>
    <lineage>
        <taxon>Bacteria</taxon>
        <taxon>Pseudomonadati</taxon>
        <taxon>Pseudomonadota</taxon>
        <taxon>Gammaproteobacteria</taxon>
        <taxon>Chromatiales</taxon>
        <taxon>Ectothiorhodospiraceae</taxon>
        <taxon>Acidihalobacter</taxon>
    </lineage>
</organism>
<dbReference type="Pfam" id="PF06545">
    <property type="entry name" value="AllG"/>
    <property type="match status" value="1"/>
</dbReference>
<dbReference type="InterPro" id="IPR024033">
    <property type="entry name" value="OXTCase_su_AllG_h-dom"/>
</dbReference>
<evidence type="ECO:0000313" key="1">
    <source>
        <dbReference type="EMBL" id="OBS10224.1"/>
    </source>
</evidence>
<accession>A0A1A6C6N6</accession>
<dbReference type="STRING" id="160660.BJI67_03865"/>
<dbReference type="Gene3D" id="3.90.1700.10">
    <property type="entry name" value="v583 domain like"/>
    <property type="match status" value="1"/>
</dbReference>
<dbReference type="RefSeq" id="WP_065089371.1">
    <property type="nucleotide sequence ID" value="NZ_JQSG02000002.1"/>
</dbReference>
<dbReference type="Proteomes" id="UP000029273">
    <property type="component" value="Unassembled WGS sequence"/>
</dbReference>
<proteinExistence type="predicted"/>
<gene>
    <name evidence="1" type="ORF">Thpro_021274</name>
</gene>
<protein>
    <recommendedName>
        <fullName evidence="3">DUF1116 domain-containing protein</fullName>
    </recommendedName>
</protein>
<evidence type="ECO:0000313" key="2">
    <source>
        <dbReference type="Proteomes" id="UP000029273"/>
    </source>
</evidence>
<dbReference type="Gene3D" id="3.90.1710.10">
    <property type="entry name" value="Enterococcus faecalis V583 domain"/>
    <property type="match status" value="1"/>
</dbReference>
<sequence>MTAATNTPETLTAAERVAGVRPEWRNTVPAGPTLGLREGELLHAGPPIDTPEDLCPPLRHAVCAALVFEGLAGNLEAADALLAAGKVRLRPAQDLGVATPLAAVVSSSMWLHAVVDAAHPGRVAYAPLNEGPGPALRFGLATPEVVARLRWVHGTLAPALADLPEAIELLPLAAEALAQGDELHARVGIASGLLADRLHPDRLDEASASFLRAHTHLFLNAWMAACLCMLSAARDYGKGDLVIAAGGNGRTFGIQRASAPGEWIAAPASPPLGPTLPDMPPTLERLPTIGDSALIDALGLGAMALDAAPAHAANFDPARVAALAETANAVLLARHPVLGRKVGLDAARVTPTHLPGVCLAALDAQGVRGLVGFGIAAHPAALYGMAGDGDA</sequence>
<comment type="caution">
    <text evidence="1">The sequence shown here is derived from an EMBL/GenBank/DDBJ whole genome shotgun (WGS) entry which is preliminary data.</text>
</comment>
<dbReference type="Gene3D" id="1.10.10.660">
    <property type="entry name" value="conserved protein of unknown function from Enterococcus faecalis V583"/>
    <property type="match status" value="1"/>
</dbReference>
<evidence type="ECO:0008006" key="3">
    <source>
        <dbReference type="Google" id="ProtNLM"/>
    </source>
</evidence>
<keyword evidence="2" id="KW-1185">Reference proteome</keyword>